<evidence type="ECO:0000256" key="1">
    <source>
        <dbReference type="SAM" id="Phobius"/>
    </source>
</evidence>
<keyword evidence="1" id="KW-0812">Transmembrane</keyword>
<dbReference type="EMBL" id="UINC01161236">
    <property type="protein sequence ID" value="SVD60306.1"/>
    <property type="molecule type" value="Genomic_DNA"/>
</dbReference>
<dbReference type="AlphaFoldDB" id="A0A382WN26"/>
<keyword evidence="1" id="KW-1133">Transmembrane helix</keyword>
<organism evidence="2">
    <name type="scientific">marine metagenome</name>
    <dbReference type="NCBI Taxonomy" id="408172"/>
    <lineage>
        <taxon>unclassified sequences</taxon>
        <taxon>metagenomes</taxon>
        <taxon>ecological metagenomes</taxon>
    </lineage>
</organism>
<sequence>MVKAIAFFFDSLAWFIIKFIQYTLTLIVIVYLLFQIPSLIDYARDEFIPVHRENYIKADYETNKDIMSFNGNRIHPYVFYYIHQQLEPRFIYSYEEELPNSYNEIINLNSFYSKHPQTISKQSLNEYRGNDSWAEYLTYNPIVKLDDNLYLVYVFYNISCGSICMNTANYYIFNYDGENLKTVDIDCL</sequence>
<protein>
    <submittedName>
        <fullName evidence="2">Uncharacterized protein</fullName>
    </submittedName>
</protein>
<feature type="non-terminal residue" evidence="2">
    <location>
        <position position="188"/>
    </location>
</feature>
<name>A0A382WN26_9ZZZZ</name>
<gene>
    <name evidence="2" type="ORF">METZ01_LOCUS413160</name>
</gene>
<keyword evidence="1" id="KW-0472">Membrane</keyword>
<feature type="transmembrane region" description="Helical" evidence="1">
    <location>
        <begin position="12"/>
        <end position="34"/>
    </location>
</feature>
<accession>A0A382WN26</accession>
<evidence type="ECO:0000313" key="2">
    <source>
        <dbReference type="EMBL" id="SVD60306.1"/>
    </source>
</evidence>
<proteinExistence type="predicted"/>
<reference evidence="2" key="1">
    <citation type="submission" date="2018-05" db="EMBL/GenBank/DDBJ databases">
        <authorList>
            <person name="Lanie J.A."/>
            <person name="Ng W.-L."/>
            <person name="Kazmierczak K.M."/>
            <person name="Andrzejewski T.M."/>
            <person name="Davidsen T.M."/>
            <person name="Wayne K.J."/>
            <person name="Tettelin H."/>
            <person name="Glass J.I."/>
            <person name="Rusch D."/>
            <person name="Podicherti R."/>
            <person name="Tsui H.-C.T."/>
            <person name="Winkler M.E."/>
        </authorList>
    </citation>
    <scope>NUCLEOTIDE SEQUENCE</scope>
</reference>